<sequence>MPTISVYDQTKKEVGKLELAPEVFEVAVKPEILHLVVRQQEALKRAGTHATKNRAKIAGGGRKPWRQKGTGRARAGTTRSPLWRHGATVFGPQPREYGFKVNKKIKQLAMKMALSSRLAEDKLMVVKAFELPEVKTKSFVEVKNALG</sequence>
<dbReference type="Proteomes" id="UP000448292">
    <property type="component" value="Unassembled WGS sequence"/>
</dbReference>
<dbReference type="GO" id="GO:0005840">
    <property type="term" value="C:ribosome"/>
    <property type="evidence" value="ECO:0007669"/>
    <property type="project" value="UniProtKB-KW"/>
</dbReference>
<evidence type="ECO:0000256" key="6">
    <source>
        <dbReference type="SAM" id="MobiDB-lite"/>
    </source>
</evidence>
<evidence type="ECO:0000256" key="2">
    <source>
        <dbReference type="ARBA" id="ARBA00022980"/>
    </source>
</evidence>
<accession>A0A7M3MAE1</accession>
<feature type="region of interest" description="Disordered" evidence="6">
    <location>
        <begin position="46"/>
        <end position="79"/>
    </location>
</feature>
<evidence type="ECO:0000256" key="4">
    <source>
        <dbReference type="ARBA" id="ARBA00035244"/>
    </source>
</evidence>
<evidence type="ECO:0000256" key="5">
    <source>
        <dbReference type="ARBA" id="ARBA00035462"/>
    </source>
</evidence>
<dbReference type="PANTHER" id="PTHR10746">
    <property type="entry name" value="50S RIBOSOMAL PROTEIN L4"/>
    <property type="match status" value="1"/>
</dbReference>
<dbReference type="InterPro" id="IPR013005">
    <property type="entry name" value="Ribosomal_uL4-like"/>
</dbReference>
<dbReference type="GO" id="GO:1990904">
    <property type="term" value="C:ribonucleoprotein complex"/>
    <property type="evidence" value="ECO:0007669"/>
    <property type="project" value="UniProtKB-KW"/>
</dbReference>
<dbReference type="RefSeq" id="WP_144304691.1">
    <property type="nucleotide sequence ID" value="NZ_QMIE01000076.1"/>
</dbReference>
<proteinExistence type="inferred from homology"/>
<dbReference type="GO" id="GO:0003735">
    <property type="term" value="F:structural constituent of ribosome"/>
    <property type="evidence" value="ECO:0007669"/>
    <property type="project" value="InterPro"/>
</dbReference>
<evidence type="ECO:0000256" key="3">
    <source>
        <dbReference type="ARBA" id="ARBA00023274"/>
    </source>
</evidence>
<evidence type="ECO:0000256" key="1">
    <source>
        <dbReference type="ARBA" id="ARBA00010528"/>
    </source>
</evidence>
<comment type="similarity">
    <text evidence="1">Belongs to the universal ribosomal protein uL4 family.</text>
</comment>
<name>A0A7M3MAE1_9BACT</name>
<dbReference type="GO" id="GO:0006412">
    <property type="term" value="P:translation"/>
    <property type="evidence" value="ECO:0007669"/>
    <property type="project" value="InterPro"/>
</dbReference>
<keyword evidence="2 7" id="KW-0689">Ribosomal protein</keyword>
<dbReference type="EMBL" id="QMIE01000076">
    <property type="protein sequence ID" value="TVM12261.1"/>
    <property type="molecule type" value="Genomic_DNA"/>
</dbReference>
<comment type="caution">
    <text evidence="7">The sequence shown here is derived from an EMBL/GenBank/DDBJ whole genome shotgun (WGS) entry which is preliminary data.</text>
</comment>
<dbReference type="PANTHER" id="PTHR10746:SF6">
    <property type="entry name" value="LARGE RIBOSOMAL SUBUNIT PROTEIN UL4M"/>
    <property type="match status" value="1"/>
</dbReference>
<dbReference type="OrthoDB" id="9803201at2"/>
<organism evidence="7 8">
    <name type="scientific">Oceanidesulfovibrio indonesiensis</name>
    <dbReference type="NCBI Taxonomy" id="54767"/>
    <lineage>
        <taxon>Bacteria</taxon>
        <taxon>Pseudomonadati</taxon>
        <taxon>Thermodesulfobacteriota</taxon>
        <taxon>Desulfovibrionia</taxon>
        <taxon>Desulfovibrionales</taxon>
        <taxon>Desulfovibrionaceae</taxon>
        <taxon>Oceanidesulfovibrio</taxon>
    </lineage>
</organism>
<feature type="non-terminal residue" evidence="7">
    <location>
        <position position="147"/>
    </location>
</feature>
<dbReference type="InterPro" id="IPR023574">
    <property type="entry name" value="Ribosomal_uL4_dom_sf"/>
</dbReference>
<dbReference type="InterPro" id="IPR002136">
    <property type="entry name" value="Ribosomal_uL4"/>
</dbReference>
<dbReference type="Gene3D" id="3.40.1370.10">
    <property type="match status" value="1"/>
</dbReference>
<dbReference type="SUPFAM" id="SSF52166">
    <property type="entry name" value="Ribosomal protein L4"/>
    <property type="match status" value="1"/>
</dbReference>
<dbReference type="Pfam" id="PF00573">
    <property type="entry name" value="Ribosomal_L4"/>
    <property type="match status" value="1"/>
</dbReference>
<keyword evidence="8" id="KW-1185">Reference proteome</keyword>
<dbReference type="AlphaFoldDB" id="A0A7M3MAE1"/>
<dbReference type="NCBIfam" id="TIGR03953">
    <property type="entry name" value="rplD_bact"/>
    <property type="match status" value="1"/>
</dbReference>
<protein>
    <recommendedName>
        <fullName evidence="4">Large ribosomal subunit protein uL4</fullName>
    </recommendedName>
    <alternativeName>
        <fullName evidence="5">50S ribosomal protein L4</fullName>
    </alternativeName>
</protein>
<gene>
    <name evidence="7" type="ORF">DPQ33_18600</name>
</gene>
<evidence type="ECO:0000313" key="7">
    <source>
        <dbReference type="EMBL" id="TVM12261.1"/>
    </source>
</evidence>
<evidence type="ECO:0000313" key="8">
    <source>
        <dbReference type="Proteomes" id="UP000448292"/>
    </source>
</evidence>
<reference evidence="7 8" key="1">
    <citation type="submission" date="2018-06" db="EMBL/GenBank/DDBJ databases">
        <title>Complete genome of Desulfovibrio indonesiensis P37SLT.</title>
        <authorList>
            <person name="Crispim J.S."/>
            <person name="Vidigal P.M.P."/>
            <person name="Silva L.C.F."/>
            <person name="Laguardia C.N."/>
            <person name="Araujo L.C."/>
            <person name="Dias R.S."/>
            <person name="Sousa M.P."/>
            <person name="Paula S.O."/>
            <person name="Silva C."/>
        </authorList>
    </citation>
    <scope>NUCLEOTIDE SEQUENCE [LARGE SCALE GENOMIC DNA]</scope>
    <source>
        <strain evidence="7 8">P37SLT</strain>
    </source>
</reference>
<keyword evidence="3" id="KW-0687">Ribonucleoprotein</keyword>